<feature type="region of interest" description="Disordered" evidence="1">
    <location>
        <begin position="54"/>
        <end position="79"/>
    </location>
</feature>
<name>A0AAV5AEN0_9AGAM</name>
<evidence type="ECO:0000313" key="2">
    <source>
        <dbReference type="EMBL" id="GJJ10971.1"/>
    </source>
</evidence>
<protein>
    <submittedName>
        <fullName evidence="2">Uncharacterized protein</fullName>
    </submittedName>
</protein>
<proteinExistence type="predicted"/>
<feature type="compositionally biased region" description="Polar residues" evidence="1">
    <location>
        <begin position="65"/>
        <end position="79"/>
    </location>
</feature>
<evidence type="ECO:0000256" key="1">
    <source>
        <dbReference type="SAM" id="MobiDB-lite"/>
    </source>
</evidence>
<comment type="caution">
    <text evidence="2">The sequence shown here is derived from an EMBL/GenBank/DDBJ whole genome shotgun (WGS) entry which is preliminary data.</text>
</comment>
<sequence length="234" mass="26101">MPQSVQDLHSGTKFGLANFLFNKQSNHDTMLWHLINTAMALFYMNAAKRVHNRSGSETKLPLQPKGSTKSSNARNKPSNFVNTQINGVLETGIIAELGHFDRPARAASSNVAKTVTEMDEIAELNRSFSFSRNVNNRILDIIDPNWHKTLSSIRPLIARENSSAALILGVDDSLVISHTITWNRQIDSHFDSKDCVRGWAALHVAVTLPQSLYPVFTTSYAVLHILKLCVQVHQ</sequence>
<dbReference type="Proteomes" id="UP001050691">
    <property type="component" value="Unassembled WGS sequence"/>
</dbReference>
<dbReference type="EMBL" id="BPWL01000006">
    <property type="protein sequence ID" value="GJJ10971.1"/>
    <property type="molecule type" value="Genomic_DNA"/>
</dbReference>
<keyword evidence="3" id="KW-1185">Reference proteome</keyword>
<evidence type="ECO:0000313" key="3">
    <source>
        <dbReference type="Proteomes" id="UP001050691"/>
    </source>
</evidence>
<reference evidence="2" key="1">
    <citation type="submission" date="2021-10" db="EMBL/GenBank/DDBJ databases">
        <title>De novo Genome Assembly of Clathrus columnatus (Basidiomycota, Fungi) Using Illumina and Nanopore Sequence Data.</title>
        <authorList>
            <person name="Ogiso-Tanaka E."/>
            <person name="Itagaki H."/>
            <person name="Hosoya T."/>
            <person name="Hosaka K."/>
        </authorList>
    </citation>
    <scope>NUCLEOTIDE SEQUENCE</scope>
    <source>
        <strain evidence="2">MO-923</strain>
    </source>
</reference>
<organism evidence="2 3">
    <name type="scientific">Clathrus columnatus</name>
    <dbReference type="NCBI Taxonomy" id="1419009"/>
    <lineage>
        <taxon>Eukaryota</taxon>
        <taxon>Fungi</taxon>
        <taxon>Dikarya</taxon>
        <taxon>Basidiomycota</taxon>
        <taxon>Agaricomycotina</taxon>
        <taxon>Agaricomycetes</taxon>
        <taxon>Phallomycetidae</taxon>
        <taxon>Phallales</taxon>
        <taxon>Clathraceae</taxon>
        <taxon>Clathrus</taxon>
    </lineage>
</organism>
<accession>A0AAV5AEN0</accession>
<gene>
    <name evidence="2" type="ORF">Clacol_005200</name>
</gene>
<dbReference type="AlphaFoldDB" id="A0AAV5AEN0"/>